<reference evidence="1" key="1">
    <citation type="journal article" date="2022" name="bioRxiv">
        <title>Sequencing and chromosome-scale assembly of the giantPleurodeles waltlgenome.</title>
        <authorList>
            <person name="Brown T."/>
            <person name="Elewa A."/>
            <person name="Iarovenko S."/>
            <person name="Subramanian E."/>
            <person name="Araus A.J."/>
            <person name="Petzold A."/>
            <person name="Susuki M."/>
            <person name="Suzuki K.-i.T."/>
            <person name="Hayashi T."/>
            <person name="Toyoda A."/>
            <person name="Oliveira C."/>
            <person name="Osipova E."/>
            <person name="Leigh N.D."/>
            <person name="Simon A."/>
            <person name="Yun M.H."/>
        </authorList>
    </citation>
    <scope>NUCLEOTIDE SEQUENCE</scope>
    <source>
        <strain evidence="1">20211129_DDA</strain>
        <tissue evidence="1">Liver</tissue>
    </source>
</reference>
<name>A0AAV7SPT5_PLEWA</name>
<comment type="caution">
    <text evidence="1">The sequence shown here is derived from an EMBL/GenBank/DDBJ whole genome shotgun (WGS) entry which is preliminary data.</text>
</comment>
<dbReference type="Proteomes" id="UP001066276">
    <property type="component" value="Chromosome 4_2"/>
</dbReference>
<keyword evidence="2" id="KW-1185">Reference proteome</keyword>
<protein>
    <submittedName>
        <fullName evidence="1">Uncharacterized protein</fullName>
    </submittedName>
</protein>
<evidence type="ECO:0000313" key="2">
    <source>
        <dbReference type="Proteomes" id="UP001066276"/>
    </source>
</evidence>
<sequence length="91" mass="9679">MADILMMGRSKELSKVCAAHIKAALQRQVKTEPVNAVTAVEVKKKKTCPKSATSSKVYVTKSGSGMLLSCCMAEQLHPVTSAFSLHLGSAE</sequence>
<proteinExistence type="predicted"/>
<dbReference type="EMBL" id="JANPWB010000008">
    <property type="protein sequence ID" value="KAJ1166135.1"/>
    <property type="molecule type" value="Genomic_DNA"/>
</dbReference>
<dbReference type="AlphaFoldDB" id="A0AAV7SPT5"/>
<accession>A0AAV7SPT5</accession>
<gene>
    <name evidence="1" type="ORF">NDU88_006544</name>
</gene>
<organism evidence="1 2">
    <name type="scientific">Pleurodeles waltl</name>
    <name type="common">Iberian ribbed newt</name>
    <dbReference type="NCBI Taxonomy" id="8319"/>
    <lineage>
        <taxon>Eukaryota</taxon>
        <taxon>Metazoa</taxon>
        <taxon>Chordata</taxon>
        <taxon>Craniata</taxon>
        <taxon>Vertebrata</taxon>
        <taxon>Euteleostomi</taxon>
        <taxon>Amphibia</taxon>
        <taxon>Batrachia</taxon>
        <taxon>Caudata</taxon>
        <taxon>Salamandroidea</taxon>
        <taxon>Salamandridae</taxon>
        <taxon>Pleurodelinae</taxon>
        <taxon>Pleurodeles</taxon>
    </lineage>
</organism>
<evidence type="ECO:0000313" key="1">
    <source>
        <dbReference type="EMBL" id="KAJ1166135.1"/>
    </source>
</evidence>